<evidence type="ECO:0000256" key="6">
    <source>
        <dbReference type="ARBA" id="ARBA00022989"/>
    </source>
</evidence>
<dbReference type="GO" id="GO:0005886">
    <property type="term" value="C:plasma membrane"/>
    <property type="evidence" value="ECO:0007669"/>
    <property type="project" value="UniProtKB-SubCell"/>
</dbReference>
<feature type="transmembrane region" description="Helical" evidence="9">
    <location>
        <begin position="93"/>
        <end position="115"/>
    </location>
</feature>
<dbReference type="Pfam" id="PF04290">
    <property type="entry name" value="DctQ"/>
    <property type="match status" value="1"/>
</dbReference>
<reference evidence="11 12" key="1">
    <citation type="submission" date="2017-10" db="EMBL/GenBank/DDBJ databases">
        <title>Genomics of the genus Arcobacter.</title>
        <authorList>
            <person name="Perez-Cataluna A."/>
            <person name="Figueras M.J."/>
        </authorList>
    </citation>
    <scope>NUCLEOTIDE SEQUENCE [LARGE SCALE GENOMIC DNA]</scope>
    <source>
        <strain evidence="11 12">CECT 8993</strain>
    </source>
</reference>
<keyword evidence="2" id="KW-0813">Transport</keyword>
<keyword evidence="3" id="KW-1003">Cell membrane</keyword>
<evidence type="ECO:0000259" key="10">
    <source>
        <dbReference type="Pfam" id="PF04290"/>
    </source>
</evidence>
<dbReference type="PANTHER" id="PTHR35011">
    <property type="entry name" value="2,3-DIKETO-L-GULONATE TRAP TRANSPORTER SMALL PERMEASE PROTEIN YIAM"/>
    <property type="match status" value="1"/>
</dbReference>
<accession>A0A4Q0Y558</accession>
<dbReference type="InterPro" id="IPR055348">
    <property type="entry name" value="DctQ"/>
</dbReference>
<evidence type="ECO:0000256" key="2">
    <source>
        <dbReference type="ARBA" id="ARBA00022448"/>
    </source>
</evidence>
<evidence type="ECO:0000256" key="1">
    <source>
        <dbReference type="ARBA" id="ARBA00004429"/>
    </source>
</evidence>
<feature type="transmembrane region" description="Helical" evidence="9">
    <location>
        <begin position="135"/>
        <end position="155"/>
    </location>
</feature>
<keyword evidence="5 9" id="KW-0812">Transmembrane</keyword>
<dbReference type="InterPro" id="IPR007387">
    <property type="entry name" value="TRAP_DctQ"/>
</dbReference>
<evidence type="ECO:0000256" key="9">
    <source>
        <dbReference type="SAM" id="Phobius"/>
    </source>
</evidence>
<sequence>MFKKILQLFCVSVDTVVRKLGKGVSIMVPILAFVVIYGTVARYLFDAPPIWTFDTSLFLFGYVAALGGAYAQQKRAHINVDIFYIRVSPKVKATFNLITYALGIFFLIVVSYLCYTKFTEAYELGFRRQTEWAPIMWHFWLMFTISSAIFTVQLIRDFLADLYYLITGTPLLEEKEQTNGN</sequence>
<dbReference type="EMBL" id="PDKJ01000030">
    <property type="protein sequence ID" value="RXJ65307.1"/>
    <property type="molecule type" value="Genomic_DNA"/>
</dbReference>
<protein>
    <submittedName>
        <fullName evidence="11">C4-dicarboxylate ABC transporter permease</fullName>
    </submittedName>
</protein>
<evidence type="ECO:0000256" key="4">
    <source>
        <dbReference type="ARBA" id="ARBA00022519"/>
    </source>
</evidence>
<feature type="domain" description="Tripartite ATP-independent periplasmic transporters DctQ component" evidence="10">
    <location>
        <begin position="32"/>
        <end position="161"/>
    </location>
</feature>
<comment type="caution">
    <text evidence="11">The sequence shown here is derived from an EMBL/GenBank/DDBJ whole genome shotgun (WGS) entry which is preliminary data.</text>
</comment>
<name>A0A4Q0Y558_9BACT</name>
<evidence type="ECO:0000256" key="3">
    <source>
        <dbReference type="ARBA" id="ARBA00022475"/>
    </source>
</evidence>
<comment type="subcellular location">
    <subcellularLocation>
        <location evidence="1">Cell inner membrane</location>
        <topology evidence="1">Multi-pass membrane protein</topology>
    </subcellularLocation>
</comment>
<evidence type="ECO:0000256" key="7">
    <source>
        <dbReference type="ARBA" id="ARBA00023136"/>
    </source>
</evidence>
<keyword evidence="6 9" id="KW-1133">Transmembrane helix</keyword>
<comment type="similarity">
    <text evidence="8">Belongs to the TRAP transporter small permease family.</text>
</comment>
<organism evidence="11 12">
    <name type="scientific">Halarcobacter ebronensis</name>
    <dbReference type="NCBI Taxonomy" id="1462615"/>
    <lineage>
        <taxon>Bacteria</taxon>
        <taxon>Pseudomonadati</taxon>
        <taxon>Campylobacterota</taxon>
        <taxon>Epsilonproteobacteria</taxon>
        <taxon>Campylobacterales</taxon>
        <taxon>Arcobacteraceae</taxon>
        <taxon>Halarcobacter</taxon>
    </lineage>
</organism>
<keyword evidence="4" id="KW-0997">Cell inner membrane</keyword>
<evidence type="ECO:0000313" key="12">
    <source>
        <dbReference type="Proteomes" id="UP000290172"/>
    </source>
</evidence>
<gene>
    <name evidence="11" type="ORF">CRV08_15520</name>
</gene>
<proteinExistence type="inferred from homology"/>
<evidence type="ECO:0000256" key="8">
    <source>
        <dbReference type="ARBA" id="ARBA00038436"/>
    </source>
</evidence>
<feature type="transmembrane region" description="Helical" evidence="9">
    <location>
        <begin position="51"/>
        <end position="72"/>
    </location>
</feature>
<feature type="transmembrane region" description="Helical" evidence="9">
    <location>
        <begin position="26"/>
        <end position="45"/>
    </location>
</feature>
<dbReference type="Proteomes" id="UP000290172">
    <property type="component" value="Unassembled WGS sequence"/>
</dbReference>
<keyword evidence="7 9" id="KW-0472">Membrane</keyword>
<dbReference type="AlphaFoldDB" id="A0A4Q0Y558"/>
<evidence type="ECO:0000313" key="11">
    <source>
        <dbReference type="EMBL" id="RXJ65307.1"/>
    </source>
</evidence>
<evidence type="ECO:0000256" key="5">
    <source>
        <dbReference type="ARBA" id="ARBA00022692"/>
    </source>
</evidence>